<feature type="transmembrane region" description="Helical" evidence="1">
    <location>
        <begin position="128"/>
        <end position="145"/>
    </location>
</feature>
<evidence type="ECO:0000256" key="1">
    <source>
        <dbReference type="SAM" id="Phobius"/>
    </source>
</evidence>
<accession>A0ABW3E278</accession>
<feature type="transmembrane region" description="Helical" evidence="1">
    <location>
        <begin position="157"/>
        <end position="180"/>
    </location>
</feature>
<keyword evidence="1" id="KW-0472">Membrane</keyword>
<keyword evidence="3" id="KW-1185">Reference proteome</keyword>
<sequence>MGLALVAAVVGLVLGDAWLWAAAEWTSPASARFYTDGGFDTAATVTLLVVALVKAALLWLILRTPLPGPLDRRARALRRLLYLAVAYSLVLWMPIGMLPDAVDAAFLLVLWTAIDVLYLLVIRWRSRALRAAAAAVFTVELAGIADELLDELDLPELGSGTAFALVLMLAGVAATVVTVVG</sequence>
<keyword evidence="1" id="KW-1133">Transmembrane helix</keyword>
<dbReference type="EMBL" id="JBHTHX010001632">
    <property type="protein sequence ID" value="MFD0889055.1"/>
    <property type="molecule type" value="Genomic_DNA"/>
</dbReference>
<feature type="transmembrane region" description="Helical" evidence="1">
    <location>
        <begin position="80"/>
        <end position="98"/>
    </location>
</feature>
<keyword evidence="1" id="KW-0812">Transmembrane</keyword>
<dbReference type="Proteomes" id="UP001597024">
    <property type="component" value="Unassembled WGS sequence"/>
</dbReference>
<organism evidence="2 3">
    <name type="scientific">Streptosporangium algeriense</name>
    <dbReference type="NCBI Taxonomy" id="1682748"/>
    <lineage>
        <taxon>Bacteria</taxon>
        <taxon>Bacillati</taxon>
        <taxon>Actinomycetota</taxon>
        <taxon>Actinomycetes</taxon>
        <taxon>Streptosporangiales</taxon>
        <taxon>Streptosporangiaceae</taxon>
        <taxon>Streptosporangium</taxon>
    </lineage>
</organism>
<protein>
    <submittedName>
        <fullName evidence="2">Uncharacterized protein</fullName>
    </submittedName>
</protein>
<reference evidence="3" key="1">
    <citation type="journal article" date="2019" name="Int. J. Syst. Evol. Microbiol.">
        <title>The Global Catalogue of Microorganisms (GCM) 10K type strain sequencing project: providing services to taxonomists for standard genome sequencing and annotation.</title>
        <authorList>
            <consortium name="The Broad Institute Genomics Platform"/>
            <consortium name="The Broad Institute Genome Sequencing Center for Infectious Disease"/>
            <person name="Wu L."/>
            <person name="Ma J."/>
        </authorList>
    </citation>
    <scope>NUCLEOTIDE SEQUENCE [LARGE SCALE GENOMIC DNA]</scope>
    <source>
        <strain evidence="3">CCUG 62974</strain>
    </source>
</reference>
<proteinExistence type="predicted"/>
<feature type="transmembrane region" description="Helical" evidence="1">
    <location>
        <begin position="37"/>
        <end position="60"/>
    </location>
</feature>
<comment type="caution">
    <text evidence="2">The sequence shown here is derived from an EMBL/GenBank/DDBJ whole genome shotgun (WGS) entry which is preliminary data.</text>
</comment>
<gene>
    <name evidence="2" type="ORF">ACFQ08_31365</name>
</gene>
<evidence type="ECO:0000313" key="2">
    <source>
        <dbReference type="EMBL" id="MFD0889055.1"/>
    </source>
</evidence>
<feature type="transmembrane region" description="Helical" evidence="1">
    <location>
        <begin position="104"/>
        <end position="121"/>
    </location>
</feature>
<name>A0ABW3E278_9ACTN</name>
<feature type="non-terminal residue" evidence="2">
    <location>
        <position position="181"/>
    </location>
</feature>
<evidence type="ECO:0000313" key="3">
    <source>
        <dbReference type="Proteomes" id="UP001597024"/>
    </source>
</evidence>